<sequence length="185" mass="20347">MAARMLYGTITTTWWDNLAQRGLDAPLYDCGIAVDVNSASVAEIWQRFSETIQLALLDFETAIDSPHRGRLVNQLCADGVTAKFVRLLDDMNQRTTTAVRTPAGCTAPFEVVTVVSQRAAAGLFLFNFAFGDIMRTTVDQCPVDIILAPSGRPLTDLEYGDDVVIFAEISMKLQNVNLVWKLTVA</sequence>
<dbReference type="PANTHER" id="PTHR47027">
    <property type="entry name" value="REVERSE TRANSCRIPTASE DOMAIN-CONTAINING PROTEIN"/>
    <property type="match status" value="1"/>
</dbReference>
<dbReference type="Proteomes" id="UP001303046">
    <property type="component" value="Unassembled WGS sequence"/>
</dbReference>
<name>A0ABR1CCZ7_NECAM</name>
<gene>
    <name evidence="1" type="primary">Necator_chrII.g6978</name>
    <name evidence="1" type="ORF">RB195_019185</name>
</gene>
<dbReference type="EMBL" id="JAVFWL010000002">
    <property type="protein sequence ID" value="KAK6736352.1"/>
    <property type="molecule type" value="Genomic_DNA"/>
</dbReference>
<evidence type="ECO:0008006" key="3">
    <source>
        <dbReference type="Google" id="ProtNLM"/>
    </source>
</evidence>
<reference evidence="1 2" key="1">
    <citation type="submission" date="2023-08" db="EMBL/GenBank/DDBJ databases">
        <title>A Necator americanus chromosomal reference genome.</title>
        <authorList>
            <person name="Ilik V."/>
            <person name="Petrzelkova K.J."/>
            <person name="Pardy F."/>
            <person name="Fuh T."/>
            <person name="Niatou-Singa F.S."/>
            <person name="Gouil Q."/>
            <person name="Baker L."/>
            <person name="Ritchie M.E."/>
            <person name="Jex A.R."/>
            <person name="Gazzola D."/>
            <person name="Li H."/>
            <person name="Toshio Fujiwara R."/>
            <person name="Zhan B."/>
            <person name="Aroian R.V."/>
            <person name="Pafco B."/>
            <person name="Schwarz E.M."/>
        </authorList>
    </citation>
    <scope>NUCLEOTIDE SEQUENCE [LARGE SCALE GENOMIC DNA]</scope>
    <source>
        <strain evidence="1 2">Aroian</strain>
        <tissue evidence="1">Whole animal</tissue>
    </source>
</reference>
<evidence type="ECO:0000313" key="1">
    <source>
        <dbReference type="EMBL" id="KAK6736352.1"/>
    </source>
</evidence>
<evidence type="ECO:0000313" key="2">
    <source>
        <dbReference type="Proteomes" id="UP001303046"/>
    </source>
</evidence>
<accession>A0ABR1CCZ7</accession>
<keyword evidence="2" id="KW-1185">Reference proteome</keyword>
<comment type="caution">
    <text evidence="1">The sequence shown here is derived from an EMBL/GenBank/DDBJ whole genome shotgun (WGS) entry which is preliminary data.</text>
</comment>
<dbReference type="PANTHER" id="PTHR47027:SF20">
    <property type="entry name" value="REVERSE TRANSCRIPTASE-LIKE PROTEIN WITH RNA-DIRECTED DNA POLYMERASE DOMAIN"/>
    <property type="match status" value="1"/>
</dbReference>
<protein>
    <recommendedName>
        <fullName evidence="3">Reverse transcriptase domain-containing protein</fullName>
    </recommendedName>
</protein>
<proteinExistence type="predicted"/>
<organism evidence="1 2">
    <name type="scientific">Necator americanus</name>
    <name type="common">Human hookworm</name>
    <dbReference type="NCBI Taxonomy" id="51031"/>
    <lineage>
        <taxon>Eukaryota</taxon>
        <taxon>Metazoa</taxon>
        <taxon>Ecdysozoa</taxon>
        <taxon>Nematoda</taxon>
        <taxon>Chromadorea</taxon>
        <taxon>Rhabditida</taxon>
        <taxon>Rhabditina</taxon>
        <taxon>Rhabditomorpha</taxon>
        <taxon>Strongyloidea</taxon>
        <taxon>Ancylostomatidae</taxon>
        <taxon>Bunostominae</taxon>
        <taxon>Necator</taxon>
    </lineage>
</organism>